<dbReference type="AlphaFoldDB" id="A0A5B7H4V1"/>
<evidence type="ECO:0000313" key="1">
    <source>
        <dbReference type="EMBL" id="MPC64387.1"/>
    </source>
</evidence>
<protein>
    <submittedName>
        <fullName evidence="1">Uncharacterized protein</fullName>
    </submittedName>
</protein>
<proteinExistence type="predicted"/>
<gene>
    <name evidence="1" type="ORF">E2C01_058502</name>
</gene>
<accession>A0A5B7H4V1</accession>
<reference evidence="1 2" key="1">
    <citation type="submission" date="2019-05" db="EMBL/GenBank/DDBJ databases">
        <title>Another draft genome of Portunus trituberculatus and its Hox gene families provides insights of decapod evolution.</title>
        <authorList>
            <person name="Jeong J.-H."/>
            <person name="Song I."/>
            <person name="Kim S."/>
            <person name="Choi T."/>
            <person name="Kim D."/>
            <person name="Ryu S."/>
            <person name="Kim W."/>
        </authorList>
    </citation>
    <scope>NUCLEOTIDE SEQUENCE [LARGE SCALE GENOMIC DNA]</scope>
    <source>
        <tissue evidence="1">Muscle</tissue>
    </source>
</reference>
<sequence>MHTNPRLYLLSPPTLLEPWGCPHLHILYINVALFTSSPHCTECHFMRSVSGVGSVSLLQWAVGLTL</sequence>
<name>A0A5B7H4V1_PORTR</name>
<evidence type="ECO:0000313" key="2">
    <source>
        <dbReference type="Proteomes" id="UP000324222"/>
    </source>
</evidence>
<organism evidence="1 2">
    <name type="scientific">Portunus trituberculatus</name>
    <name type="common">Swimming crab</name>
    <name type="synonym">Neptunus trituberculatus</name>
    <dbReference type="NCBI Taxonomy" id="210409"/>
    <lineage>
        <taxon>Eukaryota</taxon>
        <taxon>Metazoa</taxon>
        <taxon>Ecdysozoa</taxon>
        <taxon>Arthropoda</taxon>
        <taxon>Crustacea</taxon>
        <taxon>Multicrustacea</taxon>
        <taxon>Malacostraca</taxon>
        <taxon>Eumalacostraca</taxon>
        <taxon>Eucarida</taxon>
        <taxon>Decapoda</taxon>
        <taxon>Pleocyemata</taxon>
        <taxon>Brachyura</taxon>
        <taxon>Eubrachyura</taxon>
        <taxon>Portunoidea</taxon>
        <taxon>Portunidae</taxon>
        <taxon>Portuninae</taxon>
        <taxon>Portunus</taxon>
    </lineage>
</organism>
<dbReference type="Proteomes" id="UP000324222">
    <property type="component" value="Unassembled WGS sequence"/>
</dbReference>
<comment type="caution">
    <text evidence="1">The sequence shown here is derived from an EMBL/GenBank/DDBJ whole genome shotgun (WGS) entry which is preliminary data.</text>
</comment>
<keyword evidence="2" id="KW-1185">Reference proteome</keyword>
<dbReference type="EMBL" id="VSRR010022014">
    <property type="protein sequence ID" value="MPC64387.1"/>
    <property type="molecule type" value="Genomic_DNA"/>
</dbReference>